<reference evidence="2 3" key="1">
    <citation type="submission" date="2020-08" db="EMBL/GenBank/DDBJ databases">
        <authorList>
            <person name="Newling K."/>
            <person name="Davey J."/>
            <person name="Forrester S."/>
        </authorList>
    </citation>
    <scope>NUCLEOTIDE SEQUENCE [LARGE SCALE GENOMIC DNA]</scope>
    <source>
        <strain evidence="3">Crithidia deanei Carvalho (ATCC PRA-265)</strain>
    </source>
</reference>
<dbReference type="InterPro" id="IPR057317">
    <property type="entry name" value="PH-like_tryp"/>
</dbReference>
<dbReference type="VEuPathDB" id="TriTrypDB:ADEAN_000763200"/>
<dbReference type="OrthoDB" id="252791at2759"/>
<sequence length="193" mass="21728">MPLLRRKMGEDTTYASTYSALKQSFAERRTAEPADQPPAAPVEDRLCPGMFKGLSAVQLPGNLFEPVDTLIASHHVQQRNAEPEVNRAARRGARPLWCLVGTFKTSLTSVVQVDYAQDSLHWSQRNPRGGYQPIRVPLSQIEQVFVTRVTQSDEDIEEKQFMVVVRTSTRPSQVVFGFSGLGEANQFKKFFEK</sequence>
<organism evidence="2 3">
    <name type="scientific">Angomonas deanei</name>
    <dbReference type="NCBI Taxonomy" id="59799"/>
    <lineage>
        <taxon>Eukaryota</taxon>
        <taxon>Discoba</taxon>
        <taxon>Euglenozoa</taxon>
        <taxon>Kinetoplastea</taxon>
        <taxon>Metakinetoplastina</taxon>
        <taxon>Trypanosomatida</taxon>
        <taxon>Trypanosomatidae</taxon>
        <taxon>Strigomonadinae</taxon>
        <taxon>Angomonas</taxon>
    </lineage>
</organism>
<evidence type="ECO:0000313" key="2">
    <source>
        <dbReference type="EMBL" id="CAD2220117.1"/>
    </source>
</evidence>
<dbReference type="EMBL" id="LR877160">
    <property type="protein sequence ID" value="CAD2220117.1"/>
    <property type="molecule type" value="Genomic_DNA"/>
</dbReference>
<keyword evidence="3" id="KW-1185">Reference proteome</keyword>
<feature type="domain" description="PH-like" evidence="1">
    <location>
        <begin position="93"/>
        <end position="192"/>
    </location>
</feature>
<evidence type="ECO:0000259" key="1">
    <source>
        <dbReference type="Pfam" id="PF23732"/>
    </source>
</evidence>
<name>A0A7G2CM33_9TRYP</name>
<evidence type="ECO:0000313" key="3">
    <source>
        <dbReference type="Proteomes" id="UP000515908"/>
    </source>
</evidence>
<dbReference type="Pfam" id="PF23732">
    <property type="entry name" value="PH_22"/>
    <property type="match status" value="1"/>
</dbReference>
<accession>A0A7G2CM33</accession>
<dbReference type="AlphaFoldDB" id="A0A7G2CM33"/>
<dbReference type="Proteomes" id="UP000515908">
    <property type="component" value="Chromosome 16"/>
</dbReference>
<gene>
    <name evidence="2" type="ORF">ADEAN_000763200</name>
</gene>
<protein>
    <recommendedName>
        <fullName evidence="1">PH-like domain-containing protein</fullName>
    </recommendedName>
</protein>
<proteinExistence type="predicted"/>